<keyword evidence="4" id="KW-0328">Glycosyltransferase</keyword>
<keyword evidence="7" id="KW-0735">Signal-anchor</keyword>
<feature type="domain" description="Galactosyltransferase N-terminal" evidence="13">
    <location>
        <begin position="11"/>
        <end position="138"/>
    </location>
</feature>
<keyword evidence="8" id="KW-1133">Transmembrane helix</keyword>
<evidence type="ECO:0000256" key="10">
    <source>
        <dbReference type="ARBA" id="ARBA00023180"/>
    </source>
</evidence>
<proteinExistence type="inferred from homology"/>
<dbReference type="GO" id="GO:0008092">
    <property type="term" value="F:cytoskeletal protein binding"/>
    <property type="evidence" value="ECO:0007669"/>
    <property type="project" value="TreeGrafter"/>
</dbReference>
<dbReference type="InParanoid" id="A0A673XR11"/>
<dbReference type="InterPro" id="IPR029044">
    <property type="entry name" value="Nucleotide-diphossugar_trans"/>
</dbReference>
<dbReference type="Pfam" id="PF02709">
    <property type="entry name" value="Glyco_transf_7C"/>
    <property type="match status" value="1"/>
</dbReference>
<evidence type="ECO:0000256" key="9">
    <source>
        <dbReference type="ARBA" id="ARBA00023136"/>
    </source>
</evidence>
<dbReference type="PANTHER" id="PTHR19300">
    <property type="entry name" value="BETA-1,4-GALACTOSYLTRANSFERASE"/>
    <property type="match status" value="1"/>
</dbReference>
<organism evidence="14 15">
    <name type="scientific">Salmo trutta</name>
    <name type="common">Brown trout</name>
    <dbReference type="NCBI Taxonomy" id="8032"/>
    <lineage>
        <taxon>Eukaryota</taxon>
        <taxon>Metazoa</taxon>
        <taxon>Chordata</taxon>
        <taxon>Craniata</taxon>
        <taxon>Vertebrata</taxon>
        <taxon>Euteleostomi</taxon>
        <taxon>Actinopterygii</taxon>
        <taxon>Neopterygii</taxon>
        <taxon>Teleostei</taxon>
        <taxon>Protacanthopterygii</taxon>
        <taxon>Salmoniformes</taxon>
        <taxon>Salmonidae</taxon>
        <taxon>Salmoninae</taxon>
        <taxon>Salmo</taxon>
    </lineage>
</organism>
<dbReference type="Proteomes" id="UP000472277">
    <property type="component" value="Chromosome 11"/>
</dbReference>
<keyword evidence="5" id="KW-0808">Transferase</keyword>
<dbReference type="InterPro" id="IPR027995">
    <property type="entry name" value="Galactosyl_T_N"/>
</dbReference>
<dbReference type="InterPro" id="IPR027791">
    <property type="entry name" value="Galactosyl_T_C"/>
</dbReference>
<evidence type="ECO:0000313" key="14">
    <source>
        <dbReference type="Ensembl" id="ENSSTUP00000026719.1"/>
    </source>
</evidence>
<dbReference type="AlphaFoldDB" id="A0A673XR11"/>
<comment type="similarity">
    <text evidence="3">Belongs to the glycosyltransferase 7 family.</text>
</comment>
<evidence type="ECO:0000256" key="2">
    <source>
        <dbReference type="ARBA" id="ARBA00004922"/>
    </source>
</evidence>
<evidence type="ECO:0000259" key="13">
    <source>
        <dbReference type="Pfam" id="PF13733"/>
    </source>
</evidence>
<evidence type="ECO:0000259" key="12">
    <source>
        <dbReference type="Pfam" id="PF02709"/>
    </source>
</evidence>
<evidence type="ECO:0000256" key="6">
    <source>
        <dbReference type="ARBA" id="ARBA00022692"/>
    </source>
</evidence>
<dbReference type="GO" id="GO:0000139">
    <property type="term" value="C:Golgi membrane"/>
    <property type="evidence" value="ECO:0007669"/>
    <property type="project" value="UniProtKB-SubCell"/>
</dbReference>
<sequence>TPLVTEEFTKCPGHSPLLVGPLRVEFSTPVSLDTVRKENPGLQEGGRYKPHDCITLQKVALIIPFCHREEHLKFWLHYLHPVLQRQQLDYGIYVINQVQYNTHLEIQAERALKEYDYDCFVFSDVDIIPMDDRNPYKCFSQPRHLSVCMASSTLPYNQYFGGVPSMSKEHYWGWGGEDDDIFNRGMSISRPDGVVGKCRMIHHERDKNNNDNPQRFKRIAHMLKTMDTDGLNSLECEVVAVEKHDLFTKITVDVGMPPKDKEDMDKG</sequence>
<comment type="subcellular location">
    <subcellularLocation>
        <location evidence="1">Golgi apparatus membrane</location>
        <topology evidence="1">Single-pass type II membrane protein</topology>
    </subcellularLocation>
</comment>
<evidence type="ECO:0000313" key="15">
    <source>
        <dbReference type="Proteomes" id="UP000472277"/>
    </source>
</evidence>
<comment type="pathway">
    <text evidence="2">Protein modification; protein glycosylation.</text>
</comment>
<evidence type="ECO:0000256" key="8">
    <source>
        <dbReference type="ARBA" id="ARBA00022989"/>
    </source>
</evidence>
<name>A0A673XR11_SALTR</name>
<dbReference type="Pfam" id="PF13733">
    <property type="entry name" value="Glyco_transf_7N"/>
    <property type="match status" value="1"/>
</dbReference>
<dbReference type="UniPathway" id="UPA00378"/>
<dbReference type="Gene3D" id="3.90.550.10">
    <property type="entry name" value="Spore Coat Polysaccharide Biosynthesis Protein SpsA, Chain A"/>
    <property type="match status" value="1"/>
</dbReference>
<accession>A0A673XR11</accession>
<dbReference type="InterPro" id="IPR003859">
    <property type="entry name" value="Galactosyl_T"/>
</dbReference>
<dbReference type="GO" id="GO:0006487">
    <property type="term" value="P:protein N-linked glycosylation"/>
    <property type="evidence" value="ECO:0007669"/>
    <property type="project" value="TreeGrafter"/>
</dbReference>
<evidence type="ECO:0000256" key="4">
    <source>
        <dbReference type="ARBA" id="ARBA00022676"/>
    </source>
</evidence>
<keyword evidence="9" id="KW-0472">Membrane</keyword>
<dbReference type="GO" id="GO:0003831">
    <property type="term" value="F:beta-N-acetylglucosaminylglycopeptide beta-1,4-galactosyltransferase activity"/>
    <property type="evidence" value="ECO:0007669"/>
    <property type="project" value="TreeGrafter"/>
</dbReference>
<evidence type="ECO:0000256" key="5">
    <source>
        <dbReference type="ARBA" id="ARBA00022679"/>
    </source>
</evidence>
<evidence type="ECO:0000256" key="7">
    <source>
        <dbReference type="ARBA" id="ARBA00022968"/>
    </source>
</evidence>
<reference evidence="14" key="2">
    <citation type="submission" date="2025-09" db="UniProtKB">
        <authorList>
            <consortium name="Ensembl"/>
        </authorList>
    </citation>
    <scope>IDENTIFICATION</scope>
</reference>
<keyword evidence="11" id="KW-0464">Manganese</keyword>
<evidence type="ECO:0000256" key="3">
    <source>
        <dbReference type="ARBA" id="ARBA00005735"/>
    </source>
</evidence>
<dbReference type="SUPFAM" id="SSF53448">
    <property type="entry name" value="Nucleotide-diphospho-sugar transferases"/>
    <property type="match status" value="1"/>
</dbReference>
<keyword evidence="15" id="KW-1185">Reference proteome</keyword>
<dbReference type="GO" id="GO:0005975">
    <property type="term" value="P:carbohydrate metabolic process"/>
    <property type="evidence" value="ECO:0007669"/>
    <property type="project" value="InterPro"/>
</dbReference>
<evidence type="ECO:0000256" key="1">
    <source>
        <dbReference type="ARBA" id="ARBA00004323"/>
    </source>
</evidence>
<reference evidence="14" key="1">
    <citation type="submission" date="2025-08" db="UniProtKB">
        <authorList>
            <consortium name="Ensembl"/>
        </authorList>
    </citation>
    <scope>IDENTIFICATION</scope>
</reference>
<evidence type="ECO:0000256" key="11">
    <source>
        <dbReference type="ARBA" id="ARBA00023211"/>
    </source>
</evidence>
<dbReference type="PANTHER" id="PTHR19300:SF5">
    <property type="entry name" value="BETA-1,4-GALACTOSYLTRANSFERASE 1"/>
    <property type="match status" value="1"/>
</dbReference>
<dbReference type="PRINTS" id="PR02050">
    <property type="entry name" value="B14GALTRFASE"/>
</dbReference>
<dbReference type="GeneTree" id="ENSGT00940000155244"/>
<keyword evidence="10" id="KW-0325">Glycoprotein</keyword>
<dbReference type="Ensembl" id="ENSSTUT00000027988.1">
    <property type="protein sequence ID" value="ENSSTUP00000026719.1"/>
    <property type="gene ID" value="ENSSTUG00000011612.1"/>
</dbReference>
<keyword evidence="6" id="KW-0812">Transmembrane</keyword>
<feature type="domain" description="Galactosyltransferase C-terminal" evidence="12">
    <location>
        <begin position="152"/>
        <end position="204"/>
    </location>
</feature>
<dbReference type="OMA" id="FCHREEH"/>
<protein>
    <submittedName>
        <fullName evidence="14">Uncharacterized protein</fullName>
    </submittedName>
</protein>